<evidence type="ECO:0000256" key="1">
    <source>
        <dbReference type="SAM" id="Phobius"/>
    </source>
</evidence>
<keyword evidence="1" id="KW-1133">Transmembrane helix</keyword>
<reference evidence="2 3" key="1">
    <citation type="submission" date="2018-06" db="EMBL/GenBank/DDBJ databases">
        <title>Genomic Encyclopedia of Archaeal and Bacterial Type Strains, Phase II (KMG-II): from individual species to whole genera.</title>
        <authorList>
            <person name="Goeker M."/>
        </authorList>
    </citation>
    <scope>NUCLEOTIDE SEQUENCE [LARGE SCALE GENOMIC DNA]</scope>
    <source>
        <strain evidence="2 3">DSM 19830</strain>
    </source>
</reference>
<dbReference type="OrthoDB" id="837535at2"/>
<keyword evidence="1" id="KW-0812">Transmembrane</keyword>
<evidence type="ECO:0000313" key="3">
    <source>
        <dbReference type="Proteomes" id="UP000248882"/>
    </source>
</evidence>
<comment type="caution">
    <text evidence="2">The sequence shown here is derived from an EMBL/GenBank/DDBJ whole genome shotgun (WGS) entry which is preliminary data.</text>
</comment>
<gene>
    <name evidence="2" type="ORF">LV85_04310</name>
</gene>
<keyword evidence="3" id="KW-1185">Reference proteome</keyword>
<protein>
    <submittedName>
        <fullName evidence="2">Uncharacterized protein</fullName>
    </submittedName>
</protein>
<feature type="transmembrane region" description="Helical" evidence="1">
    <location>
        <begin position="12"/>
        <end position="33"/>
    </location>
</feature>
<proteinExistence type="predicted"/>
<name>A0A2W7QGG7_9BACT</name>
<dbReference type="Proteomes" id="UP000248882">
    <property type="component" value="Unassembled WGS sequence"/>
</dbReference>
<dbReference type="AlphaFoldDB" id="A0A2W7QGG7"/>
<dbReference type="RefSeq" id="WP_111323311.1">
    <property type="nucleotide sequence ID" value="NZ_QKZT01000032.1"/>
</dbReference>
<sequence length="200" mass="22742">MAEENKSFWSNLPALLTSIAGLITAIVGIYIYLDNRPPDNMSDDEVNQTVELLEDQSNITTTEIESKPEEIDNPTLSEQVNEQENIEKPEVISLPKKEKIELAYTTILSGQVVKVGNYLPIDDGKYSLFQNNVSENPEEADIEIKNSSQASIATSKLYPGDYYIFEDNQYSYKVRLLRVKIRNFGANYAFFNVERASKRQ</sequence>
<keyword evidence="1" id="KW-0472">Membrane</keyword>
<evidence type="ECO:0000313" key="2">
    <source>
        <dbReference type="EMBL" id="PZX46426.1"/>
    </source>
</evidence>
<accession>A0A2W7QGG7</accession>
<dbReference type="EMBL" id="QKZT01000032">
    <property type="protein sequence ID" value="PZX46426.1"/>
    <property type="molecule type" value="Genomic_DNA"/>
</dbReference>
<organism evidence="2 3">
    <name type="scientific">Algoriphagus chordae</name>
    <dbReference type="NCBI Taxonomy" id="237019"/>
    <lineage>
        <taxon>Bacteria</taxon>
        <taxon>Pseudomonadati</taxon>
        <taxon>Bacteroidota</taxon>
        <taxon>Cytophagia</taxon>
        <taxon>Cytophagales</taxon>
        <taxon>Cyclobacteriaceae</taxon>
        <taxon>Algoriphagus</taxon>
    </lineage>
</organism>